<dbReference type="InterPro" id="IPR005097">
    <property type="entry name" value="Sacchrp_dh_NADP-bd"/>
</dbReference>
<evidence type="ECO:0000259" key="3">
    <source>
        <dbReference type="Pfam" id="PF03435"/>
    </source>
</evidence>
<dbReference type="InterPro" id="IPR020103">
    <property type="entry name" value="PsdUridine_synth_cat_dom_sf"/>
</dbReference>
<evidence type="ECO:0000313" key="5">
    <source>
        <dbReference type="Proteomes" id="UP001530400"/>
    </source>
</evidence>
<protein>
    <recommendedName>
        <fullName evidence="6">Pseudouridine synthase RsuA/RluA-like domain-containing protein</fullName>
    </recommendedName>
</protein>
<dbReference type="EMBL" id="JALLPJ020000618">
    <property type="protein sequence ID" value="KAL3787247.1"/>
    <property type="molecule type" value="Genomic_DNA"/>
</dbReference>
<evidence type="ECO:0008006" key="6">
    <source>
        <dbReference type="Google" id="ProtNLM"/>
    </source>
</evidence>
<dbReference type="Gene3D" id="3.30.2350.10">
    <property type="entry name" value="Pseudouridine synthase"/>
    <property type="match status" value="1"/>
</dbReference>
<evidence type="ECO:0000313" key="4">
    <source>
        <dbReference type="EMBL" id="KAL3787247.1"/>
    </source>
</evidence>
<dbReference type="PROSITE" id="PS01129">
    <property type="entry name" value="PSI_RLU"/>
    <property type="match status" value="1"/>
</dbReference>
<dbReference type="Gene3D" id="3.40.50.720">
    <property type="entry name" value="NAD(P)-binding Rossmann-like Domain"/>
    <property type="match status" value="1"/>
</dbReference>
<comment type="similarity">
    <text evidence="1">Belongs to the saccharopine dehydrogenase family.</text>
</comment>
<feature type="domain" description="Saccharopine dehydrogenase NADP binding" evidence="3">
    <location>
        <begin position="24"/>
        <end position="164"/>
    </location>
</feature>
<dbReference type="SUPFAM" id="SSF51735">
    <property type="entry name" value="NAD(P)-binding Rossmann-fold domains"/>
    <property type="match status" value="1"/>
</dbReference>
<proteinExistence type="inferred from homology"/>
<sequence length="774" mass="83985">MLGKTQTAAYTFAITPPGNRPHSIAVFGCTGNAGRAVAYQVIKSAAKKPGNINIALSGRNRGKVEEVLAGIKQEMGSEGIDLKDERKIDILVADAADEASMLSLARSTNILVSCAGPYGHYGEAAVKACIEGGAHYVDITGEVAFIERMVSDYGKQAEKNGVTLCPFSGYDCLPSELGMFLVGKALEMEEGEQLGHLALNFRGKGGGLPRGTIQTILDSIEGHNQLEKKTGDPRFYPKEYRGTAKAALSLSNFILPKYQLGTFTGPNFMSTVNVPVLCRAAPTLGISSRLTISDKSVVTGPPSLLNGYGQIYITTLLVGGMALAFPPFRGWIRNKISKGYSYNGDASGKVYLNVQGVSISKKTSALAKCTFPGDAGIYATGLFAASVANALLEATSSESSCKPYAGFHSPVAAMHPCRKGLLVDKLRDLGAEIKVEVIAEGNDLPKELDAADLPNQYRRTTRSDLQRSDVITAQDIAIPIIYEDDNLLAICKPPHVSHHDDPQCGQIGILSLIRKQQSEKIFSYSGRLYGVHRLDRVTSGILLFAKDSITANEMITKFRRRDVKKYYIAISGKKPKKKKQGWLRGQMTIGRRGSYKLLNENKQIQDTCEEVDGETYKNSDRGGYAETRFYTAGLGNLDLADDIQNESTDGSSQCTTPKTAILFEPHTGKTHQLRVAAKSVGLPILGDERYGGGKVELSSAELTVRNQLFDRTYLHASAIHFQMDEGYNVTICSTPQFGHLFSEETSFNVVFESMMDKYCDCLPILDAIRASSTG</sequence>
<evidence type="ECO:0000256" key="1">
    <source>
        <dbReference type="ARBA" id="ARBA00038048"/>
    </source>
</evidence>
<dbReference type="PANTHER" id="PTHR12286:SF5">
    <property type="entry name" value="SACCHAROPINE DEHYDROGENASE-LIKE OXIDOREDUCTASE"/>
    <property type="match status" value="1"/>
</dbReference>
<dbReference type="InterPro" id="IPR036291">
    <property type="entry name" value="NAD(P)-bd_dom_sf"/>
</dbReference>
<reference evidence="4 5" key="1">
    <citation type="submission" date="2024-10" db="EMBL/GenBank/DDBJ databases">
        <title>Updated reference genomes for cyclostephanoid diatoms.</title>
        <authorList>
            <person name="Roberts W.R."/>
            <person name="Alverson A.J."/>
        </authorList>
    </citation>
    <scope>NUCLEOTIDE SEQUENCE [LARGE SCALE GENOMIC DNA]</scope>
    <source>
        <strain evidence="4 5">AJA010-31</strain>
    </source>
</reference>
<dbReference type="AlphaFoldDB" id="A0ABD3PHP2"/>
<gene>
    <name evidence="4" type="ORF">ACHAWO_003484</name>
</gene>
<dbReference type="CDD" id="cd02869">
    <property type="entry name" value="PseudoU_synth_RluA_like"/>
    <property type="match status" value="1"/>
</dbReference>
<name>A0ABD3PHP2_9STRA</name>
<dbReference type="Pfam" id="PF00849">
    <property type="entry name" value="PseudoU_synth_2"/>
    <property type="match status" value="1"/>
</dbReference>
<dbReference type="InterPro" id="IPR006145">
    <property type="entry name" value="PsdUridine_synth_RsuA/RluA"/>
</dbReference>
<dbReference type="InterPro" id="IPR051276">
    <property type="entry name" value="Saccharopine_DH-like_oxidrdct"/>
</dbReference>
<accession>A0ABD3PHP2</accession>
<dbReference type="Pfam" id="PF03435">
    <property type="entry name" value="Sacchrp_dh_NADP"/>
    <property type="match status" value="1"/>
</dbReference>
<feature type="domain" description="Pseudouridine synthase RsuA/RluA-like" evidence="2">
    <location>
        <begin position="487"/>
        <end position="676"/>
    </location>
</feature>
<dbReference type="Proteomes" id="UP001530400">
    <property type="component" value="Unassembled WGS sequence"/>
</dbReference>
<dbReference type="InterPro" id="IPR006224">
    <property type="entry name" value="PsdUridine_synth_RluA-like_CS"/>
</dbReference>
<dbReference type="GO" id="GO:0009982">
    <property type="term" value="F:pseudouridine synthase activity"/>
    <property type="evidence" value="ECO:0007669"/>
    <property type="project" value="UniProtKB-ARBA"/>
</dbReference>
<comment type="caution">
    <text evidence="4">The sequence shown here is derived from an EMBL/GenBank/DDBJ whole genome shotgun (WGS) entry which is preliminary data.</text>
</comment>
<dbReference type="SUPFAM" id="SSF55120">
    <property type="entry name" value="Pseudouridine synthase"/>
    <property type="match status" value="1"/>
</dbReference>
<organism evidence="4 5">
    <name type="scientific">Cyclotella atomus</name>
    <dbReference type="NCBI Taxonomy" id="382360"/>
    <lineage>
        <taxon>Eukaryota</taxon>
        <taxon>Sar</taxon>
        <taxon>Stramenopiles</taxon>
        <taxon>Ochrophyta</taxon>
        <taxon>Bacillariophyta</taxon>
        <taxon>Coscinodiscophyceae</taxon>
        <taxon>Thalassiosirophycidae</taxon>
        <taxon>Stephanodiscales</taxon>
        <taxon>Stephanodiscaceae</taxon>
        <taxon>Cyclotella</taxon>
    </lineage>
</organism>
<keyword evidence="5" id="KW-1185">Reference proteome</keyword>
<dbReference type="PANTHER" id="PTHR12286">
    <property type="entry name" value="SACCHAROPINE DEHYDROGENASE-LIKE OXIDOREDUCTASE"/>
    <property type="match status" value="1"/>
</dbReference>
<evidence type="ECO:0000259" key="2">
    <source>
        <dbReference type="Pfam" id="PF00849"/>
    </source>
</evidence>